<dbReference type="PROSITE" id="PS51257">
    <property type="entry name" value="PROKAR_LIPOPROTEIN"/>
    <property type="match status" value="1"/>
</dbReference>
<sequence>MNVCKRDGAEEQRFCKSVLTYGLVVWFSSCTKAEKQAIQRVVKTVGKIIGAPPPEISSVYTSRCLWRCHNIIKDHSHPTHRLFHLLPSGRRYRSLLARTSRMANSL</sequence>
<protein>
    <recommendedName>
        <fullName evidence="3">LAGLIDADG homing endonuclease</fullName>
    </recommendedName>
</protein>
<proteinExistence type="predicted"/>
<dbReference type="EMBL" id="OZ035828">
    <property type="protein sequence ID" value="CAL1609006.1"/>
    <property type="molecule type" value="Genomic_DNA"/>
</dbReference>
<accession>A0AAV2M6X1</accession>
<name>A0AAV2M6X1_KNICA</name>
<reference evidence="1 2" key="1">
    <citation type="submission" date="2024-04" db="EMBL/GenBank/DDBJ databases">
        <authorList>
            <person name="Waldvogel A.-M."/>
            <person name="Schoenle A."/>
        </authorList>
    </citation>
    <scope>NUCLEOTIDE SEQUENCE [LARGE SCALE GENOMIC DNA]</scope>
</reference>
<keyword evidence="2" id="KW-1185">Reference proteome</keyword>
<organism evidence="1 2">
    <name type="scientific">Knipowitschia caucasica</name>
    <name type="common">Caucasian dwarf goby</name>
    <name type="synonym">Pomatoschistus caucasicus</name>
    <dbReference type="NCBI Taxonomy" id="637954"/>
    <lineage>
        <taxon>Eukaryota</taxon>
        <taxon>Metazoa</taxon>
        <taxon>Chordata</taxon>
        <taxon>Craniata</taxon>
        <taxon>Vertebrata</taxon>
        <taxon>Euteleostomi</taxon>
        <taxon>Actinopterygii</taxon>
        <taxon>Neopterygii</taxon>
        <taxon>Teleostei</taxon>
        <taxon>Neoteleostei</taxon>
        <taxon>Acanthomorphata</taxon>
        <taxon>Gobiaria</taxon>
        <taxon>Gobiiformes</taxon>
        <taxon>Gobioidei</taxon>
        <taxon>Gobiidae</taxon>
        <taxon>Gobiinae</taxon>
        <taxon>Knipowitschia</taxon>
    </lineage>
</organism>
<evidence type="ECO:0008006" key="3">
    <source>
        <dbReference type="Google" id="ProtNLM"/>
    </source>
</evidence>
<gene>
    <name evidence="1" type="ORF">KC01_LOCUS35835</name>
</gene>
<dbReference type="AlphaFoldDB" id="A0AAV2M6X1"/>
<evidence type="ECO:0000313" key="1">
    <source>
        <dbReference type="EMBL" id="CAL1609006.1"/>
    </source>
</evidence>
<evidence type="ECO:0000313" key="2">
    <source>
        <dbReference type="Proteomes" id="UP001497482"/>
    </source>
</evidence>
<dbReference type="Proteomes" id="UP001497482">
    <property type="component" value="Chromosome 6"/>
</dbReference>